<protein>
    <submittedName>
        <fullName evidence="3">Uncharacterized protein</fullName>
    </submittedName>
</protein>
<evidence type="ECO:0000256" key="1">
    <source>
        <dbReference type="SAM" id="Coils"/>
    </source>
</evidence>
<reference evidence="3 4" key="1">
    <citation type="submission" date="2019-02" db="EMBL/GenBank/DDBJ databases">
        <title>Deep-cultivation of Planctomycetes and their phenomic and genomic characterization uncovers novel biology.</title>
        <authorList>
            <person name="Wiegand S."/>
            <person name="Jogler M."/>
            <person name="Boedeker C."/>
            <person name="Pinto D."/>
            <person name="Vollmers J."/>
            <person name="Rivas-Marin E."/>
            <person name="Kohn T."/>
            <person name="Peeters S.H."/>
            <person name="Heuer A."/>
            <person name="Rast P."/>
            <person name="Oberbeckmann S."/>
            <person name="Bunk B."/>
            <person name="Jeske O."/>
            <person name="Meyerdierks A."/>
            <person name="Storesund J.E."/>
            <person name="Kallscheuer N."/>
            <person name="Luecker S."/>
            <person name="Lage O.M."/>
            <person name="Pohl T."/>
            <person name="Merkel B.J."/>
            <person name="Hornburger P."/>
            <person name="Mueller R.-W."/>
            <person name="Bruemmer F."/>
            <person name="Labrenz M."/>
            <person name="Spormann A.M."/>
            <person name="Op Den Camp H."/>
            <person name="Overmann J."/>
            <person name="Amann R."/>
            <person name="Jetten M.S.M."/>
            <person name="Mascher T."/>
            <person name="Medema M.H."/>
            <person name="Devos D.P."/>
            <person name="Kaster A.-K."/>
            <person name="Ovreas L."/>
            <person name="Rohde M."/>
            <person name="Galperin M.Y."/>
            <person name="Jogler C."/>
        </authorList>
    </citation>
    <scope>NUCLEOTIDE SEQUENCE [LARGE SCALE GENOMIC DNA]</scope>
    <source>
        <strain evidence="3 4">Poly41</strain>
    </source>
</reference>
<feature type="region of interest" description="Disordered" evidence="2">
    <location>
        <begin position="1"/>
        <end position="21"/>
    </location>
</feature>
<feature type="coiled-coil region" evidence="1">
    <location>
        <begin position="231"/>
        <end position="258"/>
    </location>
</feature>
<comment type="caution">
    <text evidence="3">The sequence shown here is derived from an EMBL/GenBank/DDBJ whole genome shotgun (WGS) entry which is preliminary data.</text>
</comment>
<gene>
    <name evidence="3" type="ORF">Poly41_37780</name>
</gene>
<evidence type="ECO:0000256" key="2">
    <source>
        <dbReference type="SAM" id="MobiDB-lite"/>
    </source>
</evidence>
<evidence type="ECO:0000313" key="4">
    <source>
        <dbReference type="Proteomes" id="UP000319143"/>
    </source>
</evidence>
<accession>A0A5C6DIJ5</accession>
<feature type="coiled-coil region" evidence="1">
    <location>
        <begin position="107"/>
        <end position="141"/>
    </location>
</feature>
<name>A0A5C6DIJ5_9BACT</name>
<dbReference type="EMBL" id="SJPV01000006">
    <property type="protein sequence ID" value="TWU36025.1"/>
    <property type="molecule type" value="Genomic_DNA"/>
</dbReference>
<dbReference type="Proteomes" id="UP000319143">
    <property type="component" value="Unassembled WGS sequence"/>
</dbReference>
<sequence length="269" mass="30670">MTATKAKPKPKPANESQSFIAGIAADHEENIREADQLLRELVIANRAANYKEMIYFRERGWDESRVKSERRRMHNVIRDEAIAGDLATRKASQVEAKKSGEVLASEGPKLDAQIDALQKQRDALERDARLAKKRVTDQTEAVVRLRELAPEHVRESANEQRRLVKSSLGKTLGEKKIRLNELDCCLDPGKYGDDVKKYLEQVKRSVPGAVIERNIHGRRELQFSADWMDIEKHLREEKRELEPEIAKLESELSAALQAIEESLDYYAGT</sequence>
<dbReference type="RefSeq" id="WP_146528076.1">
    <property type="nucleotide sequence ID" value="NZ_SJPV01000006.1"/>
</dbReference>
<dbReference type="AlphaFoldDB" id="A0A5C6DIJ5"/>
<organism evidence="3 4">
    <name type="scientific">Novipirellula artificiosorum</name>
    <dbReference type="NCBI Taxonomy" id="2528016"/>
    <lineage>
        <taxon>Bacteria</taxon>
        <taxon>Pseudomonadati</taxon>
        <taxon>Planctomycetota</taxon>
        <taxon>Planctomycetia</taxon>
        <taxon>Pirellulales</taxon>
        <taxon>Pirellulaceae</taxon>
        <taxon>Novipirellula</taxon>
    </lineage>
</organism>
<proteinExistence type="predicted"/>
<keyword evidence="1" id="KW-0175">Coiled coil</keyword>
<evidence type="ECO:0000313" key="3">
    <source>
        <dbReference type="EMBL" id="TWU36025.1"/>
    </source>
</evidence>
<keyword evidence="4" id="KW-1185">Reference proteome</keyword>
<feature type="compositionally biased region" description="Basic residues" evidence="2">
    <location>
        <begin position="1"/>
        <end position="10"/>
    </location>
</feature>